<name>A8NCA9_COPC7</name>
<evidence type="ECO:0000313" key="2">
    <source>
        <dbReference type="Proteomes" id="UP000001861"/>
    </source>
</evidence>
<comment type="caution">
    <text evidence="1">The sequence shown here is derived from an EMBL/GenBank/DDBJ whole genome shotgun (WGS) entry which is preliminary data.</text>
</comment>
<dbReference type="Proteomes" id="UP000001861">
    <property type="component" value="Unassembled WGS sequence"/>
</dbReference>
<dbReference type="InterPro" id="IPR013898">
    <property type="entry name" value="Atg43"/>
</dbReference>
<dbReference type="PANTHER" id="PTHR38699">
    <property type="entry name" value="CHROMOSOME 1, WHOLE GENOME SHOTGUN SEQUENCE"/>
    <property type="match status" value="1"/>
</dbReference>
<dbReference type="AlphaFoldDB" id="A8NCA9"/>
<dbReference type="eggNOG" id="ENOG502SE22">
    <property type="taxonomic scope" value="Eukaryota"/>
</dbReference>
<dbReference type="RefSeq" id="XP_001832453.1">
    <property type="nucleotide sequence ID" value="XM_001832401.1"/>
</dbReference>
<dbReference type="STRING" id="240176.A8NCA9"/>
<dbReference type="OrthoDB" id="2430343at2759"/>
<dbReference type="KEGG" id="cci:CC1G_11078"/>
<gene>
    <name evidence="1" type="ORF">CC1G_11078</name>
</gene>
<protein>
    <submittedName>
        <fullName evidence="1">Uncharacterized protein</fullName>
    </submittedName>
</protein>
<evidence type="ECO:0000313" key="1">
    <source>
        <dbReference type="EMBL" id="EAU89382.1"/>
    </source>
</evidence>
<organism evidence="1 2">
    <name type="scientific">Coprinopsis cinerea (strain Okayama-7 / 130 / ATCC MYA-4618 / FGSC 9003)</name>
    <name type="common">Inky cap fungus</name>
    <name type="synonym">Hormographiella aspergillata</name>
    <dbReference type="NCBI Taxonomy" id="240176"/>
    <lineage>
        <taxon>Eukaryota</taxon>
        <taxon>Fungi</taxon>
        <taxon>Dikarya</taxon>
        <taxon>Basidiomycota</taxon>
        <taxon>Agaricomycotina</taxon>
        <taxon>Agaricomycetes</taxon>
        <taxon>Agaricomycetidae</taxon>
        <taxon>Agaricales</taxon>
        <taxon>Agaricineae</taxon>
        <taxon>Psathyrellaceae</taxon>
        <taxon>Coprinopsis</taxon>
    </lineage>
</organism>
<keyword evidence="2" id="KW-1185">Reference proteome</keyword>
<proteinExistence type="predicted"/>
<dbReference type="VEuPathDB" id="FungiDB:CC1G_11078"/>
<accession>A8NCA9</accession>
<dbReference type="GO" id="GO:0000423">
    <property type="term" value="P:mitophagy"/>
    <property type="evidence" value="ECO:0007669"/>
    <property type="project" value="InterPro"/>
</dbReference>
<dbReference type="OMA" id="HRSARMK"/>
<dbReference type="GeneID" id="6008940"/>
<sequence length="190" mass="21288">MAASGKGFYFPQDHRFEPVYAYDDYPGEFQHRSARMKVPSINVIPDLRFEYSYVRSIQRYVKLTRTITPVPPSKEGGEDDEASYEKVELVESEQELSPAASTALVPVETIEVEWKKVLWTTARDQLISPFLQGALWAIASFYLSPFSSEAGAKLGTFVRSKLPSKEGKGVSFLRKYAGAFGVSSRKEALS</sequence>
<dbReference type="GO" id="GO:0140580">
    <property type="term" value="F:mitochondrion autophagosome adaptor activity"/>
    <property type="evidence" value="ECO:0007669"/>
    <property type="project" value="InterPro"/>
</dbReference>
<dbReference type="EMBL" id="AACS02000009">
    <property type="protein sequence ID" value="EAU89382.1"/>
    <property type="molecule type" value="Genomic_DNA"/>
</dbReference>
<dbReference type="InParanoid" id="A8NCA9"/>
<dbReference type="PANTHER" id="PTHR38699:SF1">
    <property type="entry name" value="MITOPHAGY RECEPTOR ATG43"/>
    <property type="match status" value="1"/>
</dbReference>
<reference evidence="1 2" key="1">
    <citation type="journal article" date="2010" name="Proc. Natl. Acad. Sci. U.S.A.">
        <title>Insights into evolution of multicellular fungi from the assembled chromosomes of the mushroom Coprinopsis cinerea (Coprinus cinereus).</title>
        <authorList>
            <person name="Stajich J.E."/>
            <person name="Wilke S.K."/>
            <person name="Ahren D."/>
            <person name="Au C.H."/>
            <person name="Birren B.W."/>
            <person name="Borodovsky M."/>
            <person name="Burns C."/>
            <person name="Canback B."/>
            <person name="Casselton L.A."/>
            <person name="Cheng C.K."/>
            <person name="Deng J."/>
            <person name="Dietrich F.S."/>
            <person name="Fargo D.C."/>
            <person name="Farman M.L."/>
            <person name="Gathman A.C."/>
            <person name="Goldberg J."/>
            <person name="Guigo R."/>
            <person name="Hoegger P.J."/>
            <person name="Hooker J.B."/>
            <person name="Huggins A."/>
            <person name="James T.Y."/>
            <person name="Kamada T."/>
            <person name="Kilaru S."/>
            <person name="Kodira C."/>
            <person name="Kues U."/>
            <person name="Kupfer D."/>
            <person name="Kwan H.S."/>
            <person name="Lomsadze A."/>
            <person name="Li W."/>
            <person name="Lilly W.W."/>
            <person name="Ma L.J."/>
            <person name="Mackey A.J."/>
            <person name="Manning G."/>
            <person name="Martin F."/>
            <person name="Muraguchi H."/>
            <person name="Natvig D.O."/>
            <person name="Palmerini H."/>
            <person name="Ramesh M.A."/>
            <person name="Rehmeyer C.J."/>
            <person name="Roe B.A."/>
            <person name="Shenoy N."/>
            <person name="Stanke M."/>
            <person name="Ter-Hovhannisyan V."/>
            <person name="Tunlid A."/>
            <person name="Velagapudi R."/>
            <person name="Vision T.J."/>
            <person name="Zeng Q."/>
            <person name="Zolan M.E."/>
            <person name="Pukkila P.J."/>
        </authorList>
    </citation>
    <scope>NUCLEOTIDE SEQUENCE [LARGE SCALE GENOMIC DNA]</scope>
    <source>
        <strain evidence="2">Okayama-7 / 130 / ATCC MYA-4618 / FGSC 9003</strain>
    </source>
</reference>